<organism evidence="2 3">
    <name type="scientific">Chlamydomonas incerta</name>
    <dbReference type="NCBI Taxonomy" id="51695"/>
    <lineage>
        <taxon>Eukaryota</taxon>
        <taxon>Viridiplantae</taxon>
        <taxon>Chlorophyta</taxon>
        <taxon>core chlorophytes</taxon>
        <taxon>Chlorophyceae</taxon>
        <taxon>CS clade</taxon>
        <taxon>Chlamydomonadales</taxon>
        <taxon>Chlamydomonadaceae</taxon>
        <taxon>Chlamydomonas</taxon>
    </lineage>
</organism>
<accession>A0A835VTQ3</accession>
<sequence length="67" mass="7943">MDEELAKFPVPTMEDIIKLETLKTDQKRITFKIKELAVRSKEAECKLEELKNLDKLIELERLRVRAD</sequence>
<gene>
    <name evidence="2" type="ORF">HXX76_014119</name>
</gene>
<protein>
    <submittedName>
        <fullName evidence="2">Uncharacterized protein</fullName>
    </submittedName>
</protein>
<dbReference type="EMBL" id="JAEHOC010000060">
    <property type="protein sequence ID" value="KAG2424961.1"/>
    <property type="molecule type" value="Genomic_DNA"/>
</dbReference>
<keyword evidence="1" id="KW-0175">Coiled coil</keyword>
<evidence type="ECO:0000313" key="2">
    <source>
        <dbReference type="EMBL" id="KAG2424961.1"/>
    </source>
</evidence>
<reference evidence="2" key="1">
    <citation type="journal article" date="2020" name="bioRxiv">
        <title>Comparative genomics of Chlamydomonas.</title>
        <authorList>
            <person name="Craig R.J."/>
            <person name="Hasan A.R."/>
            <person name="Ness R.W."/>
            <person name="Keightley P.D."/>
        </authorList>
    </citation>
    <scope>NUCLEOTIDE SEQUENCE</scope>
    <source>
        <strain evidence="2">SAG 7.73</strain>
    </source>
</reference>
<evidence type="ECO:0000256" key="1">
    <source>
        <dbReference type="SAM" id="Coils"/>
    </source>
</evidence>
<proteinExistence type="predicted"/>
<feature type="coiled-coil region" evidence="1">
    <location>
        <begin position="33"/>
        <end position="60"/>
    </location>
</feature>
<evidence type="ECO:0000313" key="3">
    <source>
        <dbReference type="Proteomes" id="UP000650467"/>
    </source>
</evidence>
<dbReference type="Proteomes" id="UP000650467">
    <property type="component" value="Unassembled WGS sequence"/>
</dbReference>
<dbReference type="AlphaFoldDB" id="A0A835VTQ3"/>
<keyword evidence="3" id="KW-1185">Reference proteome</keyword>
<name>A0A835VTQ3_CHLIN</name>
<comment type="caution">
    <text evidence="2">The sequence shown here is derived from an EMBL/GenBank/DDBJ whole genome shotgun (WGS) entry which is preliminary data.</text>
</comment>